<dbReference type="Gene3D" id="3.40.960.10">
    <property type="entry name" value="VSR Endonuclease"/>
    <property type="match status" value="1"/>
</dbReference>
<gene>
    <name evidence="1" type="ORF">HLY00_5140</name>
</gene>
<evidence type="ECO:0008006" key="3">
    <source>
        <dbReference type="Google" id="ProtNLM"/>
    </source>
</evidence>
<dbReference type="AlphaFoldDB" id="A0A850PYS5"/>
<dbReference type="Proteomes" id="UP000570517">
    <property type="component" value="Unassembled WGS sequence"/>
</dbReference>
<proteinExistence type="predicted"/>
<sequence>MQELVVASESLAAGELTRQDLRRQFVKVHHNVYAPQGVVLAARDRAVAAWLWSQRKATLAGVSAAAMHGARWLPKDGPAELIRVRSGTVPGILIHRENLFDDEVCLVQRIDCTTAARTAYDLGRRDPADEAIIRIDALLNATRCPVSDVLAISRRHPGARGVRGLRKVLDLVDGGAESPQETRVRLLLIRKGLPRPVTQIPIRNADGRVVRRIDMGWPEYCVGVEYDGEHHWTDPEAHAEDITRLEFLAARGWIIVRVSARHLRYGPDDIAQRAETGLRQRGWAGAA</sequence>
<evidence type="ECO:0000313" key="2">
    <source>
        <dbReference type="Proteomes" id="UP000570517"/>
    </source>
</evidence>
<comment type="caution">
    <text evidence="1">The sequence shown here is derived from an EMBL/GenBank/DDBJ whole genome shotgun (WGS) entry which is preliminary data.</text>
</comment>
<organism evidence="1 2">
    <name type="scientific">Mycolicibacterium hippocampi</name>
    <dbReference type="NCBI Taxonomy" id="659824"/>
    <lineage>
        <taxon>Bacteria</taxon>
        <taxon>Bacillati</taxon>
        <taxon>Actinomycetota</taxon>
        <taxon>Actinomycetes</taxon>
        <taxon>Mycobacteriales</taxon>
        <taxon>Mycobacteriaceae</taxon>
        <taxon>Mycolicibacterium</taxon>
    </lineage>
</organism>
<dbReference type="InterPro" id="IPR011335">
    <property type="entry name" value="Restrct_endonuc-II-like"/>
</dbReference>
<name>A0A850PYS5_9MYCO</name>
<protein>
    <recommendedName>
        <fullName evidence="3">Cullin, a subunit of E3 ubiquitin ligase</fullName>
    </recommendedName>
</protein>
<accession>A0A850PYS5</accession>
<dbReference type="RefSeq" id="WP_178361381.1">
    <property type="nucleotide sequence ID" value="NZ_JABFYL010000048.1"/>
</dbReference>
<evidence type="ECO:0000313" key="1">
    <source>
        <dbReference type="EMBL" id="NVN53170.1"/>
    </source>
</evidence>
<dbReference type="SUPFAM" id="SSF52980">
    <property type="entry name" value="Restriction endonuclease-like"/>
    <property type="match status" value="1"/>
</dbReference>
<reference evidence="1 2" key="1">
    <citation type="submission" date="2020-05" db="EMBL/GenBank/DDBJ databases">
        <title>Draft genome sequence of Mycobacterium hippocampi DL, isolated from European seabass, Dicentrarchus labrax, reared in fish farms.</title>
        <authorList>
            <person name="Stathopoulou P."/>
            <person name="Asimakis E."/>
            <person name="Tzokas K."/>
            <person name="Batargias C."/>
            <person name="Tsiamis G."/>
        </authorList>
    </citation>
    <scope>NUCLEOTIDE SEQUENCE [LARGE SCALE GENOMIC DNA]</scope>
    <source>
        <strain evidence="1 2">DL</strain>
    </source>
</reference>
<dbReference type="EMBL" id="JABFYL010000048">
    <property type="protein sequence ID" value="NVN53170.1"/>
    <property type="molecule type" value="Genomic_DNA"/>
</dbReference>
<keyword evidence="2" id="KW-1185">Reference proteome</keyword>